<keyword evidence="1" id="KW-0472">Membrane</keyword>
<gene>
    <name evidence="2" type="ORF">GCM10009681_04440</name>
</gene>
<reference evidence="3" key="1">
    <citation type="journal article" date="2019" name="Int. J. Syst. Evol. Microbiol.">
        <title>The Global Catalogue of Microorganisms (GCM) 10K type strain sequencing project: providing services to taxonomists for standard genome sequencing and annotation.</title>
        <authorList>
            <consortium name="The Broad Institute Genomics Platform"/>
            <consortium name="The Broad Institute Genome Sequencing Center for Infectious Disease"/>
            <person name="Wu L."/>
            <person name="Ma J."/>
        </authorList>
    </citation>
    <scope>NUCLEOTIDE SEQUENCE [LARGE SCALE GENOMIC DNA]</scope>
    <source>
        <strain evidence="3">JCM 13249</strain>
    </source>
</reference>
<evidence type="ECO:0000256" key="1">
    <source>
        <dbReference type="SAM" id="Phobius"/>
    </source>
</evidence>
<evidence type="ECO:0000313" key="3">
    <source>
        <dbReference type="Proteomes" id="UP001500655"/>
    </source>
</evidence>
<dbReference type="RefSeq" id="WP_344076191.1">
    <property type="nucleotide sequence ID" value="NZ_BAAALS010000002.1"/>
</dbReference>
<evidence type="ECO:0008006" key="4">
    <source>
        <dbReference type="Google" id="ProtNLM"/>
    </source>
</evidence>
<protein>
    <recommendedName>
        <fullName evidence="4">DUF4352 domain-containing protein</fullName>
    </recommendedName>
</protein>
<keyword evidence="1" id="KW-0812">Transmembrane</keyword>
<sequence>MNPGIRVLRRVGSWVAAAVALLLIINLGNRILEFQRDTRYFQRPFEVSVAMGETKLTRTFGVAVVSVRGAGAITDPTGGVPHGTNGIWIIVTLRATALDGPREIGHYSLRDARDRVFWASDRVKQGIHGGRTLQPGVWIEGEVAFEVPRDVATGKLTVLLAEHRFDTRVDSMIAVELDGVTTSAVDTWASDRTATLAATTVIE</sequence>
<comment type="caution">
    <text evidence="2">The sequence shown here is derived from an EMBL/GenBank/DDBJ whole genome shotgun (WGS) entry which is preliminary data.</text>
</comment>
<dbReference type="EMBL" id="BAAALS010000002">
    <property type="protein sequence ID" value="GAA1736979.1"/>
    <property type="molecule type" value="Genomic_DNA"/>
</dbReference>
<feature type="transmembrane region" description="Helical" evidence="1">
    <location>
        <begin position="12"/>
        <end position="32"/>
    </location>
</feature>
<name>A0ABP4VVK1_9ACTN</name>
<accession>A0ABP4VVK1</accession>
<keyword evidence="1" id="KW-1133">Transmembrane helix</keyword>
<keyword evidence="3" id="KW-1185">Reference proteome</keyword>
<evidence type="ECO:0000313" key="2">
    <source>
        <dbReference type="EMBL" id="GAA1736979.1"/>
    </source>
</evidence>
<proteinExistence type="predicted"/>
<organism evidence="2 3">
    <name type="scientific">Luedemannella helvata</name>
    <dbReference type="NCBI Taxonomy" id="349315"/>
    <lineage>
        <taxon>Bacteria</taxon>
        <taxon>Bacillati</taxon>
        <taxon>Actinomycetota</taxon>
        <taxon>Actinomycetes</taxon>
        <taxon>Micromonosporales</taxon>
        <taxon>Micromonosporaceae</taxon>
        <taxon>Luedemannella</taxon>
    </lineage>
</organism>
<dbReference type="Proteomes" id="UP001500655">
    <property type="component" value="Unassembled WGS sequence"/>
</dbReference>